<dbReference type="PANTHER" id="PTHR20854:SF4">
    <property type="entry name" value="INOSITOL-1-MONOPHOSPHATASE-RELATED"/>
    <property type="match status" value="1"/>
</dbReference>
<feature type="binding site" evidence="1">
    <location>
        <position position="66"/>
    </location>
    <ligand>
        <name>Mg(2+)</name>
        <dbReference type="ChEBI" id="CHEBI:18420"/>
        <label>1</label>
        <note>catalytic</note>
    </ligand>
</feature>
<comment type="caution">
    <text evidence="2">The sequence shown here is derived from an EMBL/GenBank/DDBJ whole genome shotgun (WGS) entry which is preliminary data.</text>
</comment>
<dbReference type="PRINTS" id="PR00377">
    <property type="entry name" value="IMPHPHTASES"/>
</dbReference>
<organism evidence="2 3">
    <name type="scientific">Propioniciclava sinopodophylli</name>
    <dbReference type="NCBI Taxonomy" id="1837344"/>
    <lineage>
        <taxon>Bacteria</taxon>
        <taxon>Bacillati</taxon>
        <taxon>Actinomycetota</taxon>
        <taxon>Actinomycetes</taxon>
        <taxon>Propionibacteriales</taxon>
        <taxon>Propionibacteriaceae</taxon>
        <taxon>Propioniciclava</taxon>
    </lineage>
</organism>
<dbReference type="EMBL" id="SDMQ01000010">
    <property type="protein sequence ID" value="TBT83743.1"/>
    <property type="molecule type" value="Genomic_DNA"/>
</dbReference>
<feature type="binding site" evidence="1">
    <location>
        <position position="92"/>
    </location>
    <ligand>
        <name>Mg(2+)</name>
        <dbReference type="ChEBI" id="CHEBI:18420"/>
        <label>1</label>
        <note>catalytic</note>
    </ligand>
</feature>
<feature type="binding site" evidence="1">
    <location>
        <position position="89"/>
    </location>
    <ligand>
        <name>Mg(2+)</name>
        <dbReference type="ChEBI" id="CHEBI:18420"/>
        <label>1</label>
        <note>catalytic</note>
    </ligand>
</feature>
<dbReference type="GO" id="GO:0046872">
    <property type="term" value="F:metal ion binding"/>
    <property type="evidence" value="ECO:0007669"/>
    <property type="project" value="UniProtKB-KW"/>
</dbReference>
<evidence type="ECO:0000256" key="1">
    <source>
        <dbReference type="PIRSR" id="PIRSR600760-2"/>
    </source>
</evidence>
<dbReference type="SUPFAM" id="SSF56655">
    <property type="entry name" value="Carbohydrate phosphatase"/>
    <property type="match status" value="1"/>
</dbReference>
<dbReference type="Gene3D" id="3.40.190.80">
    <property type="match status" value="1"/>
</dbReference>
<dbReference type="GO" id="GO:0007165">
    <property type="term" value="P:signal transduction"/>
    <property type="evidence" value="ECO:0007669"/>
    <property type="project" value="TreeGrafter"/>
</dbReference>
<sequence length="253" mass="26945">MDTEAVADLVKDVCARVILPRFRTLADHEVIFKRPGDVVTVADREAEAELTAALAAATPGARVVGEEAAFADPRLVDGLATAEHAWVIDPVDGTRNFAAGKVDFGVMVAEVRGGVTVRGWIWQPLHDALHVAERGAGATRNGTPLPWLAATEAPWEVAVWPRLARQRARGLRLRPTRGSCAIDYPALARGELDGLAYRSVHPWDHLAGTLLVAEVGGTVRVDGRPYGPGGYGRMLSVGRSDAVVDAIAGELDP</sequence>
<protein>
    <submittedName>
        <fullName evidence="2">Inositol monophosphatase</fullName>
    </submittedName>
</protein>
<keyword evidence="1" id="KW-0460">Magnesium</keyword>
<name>A0A4Q9KCI4_9ACTN</name>
<keyword evidence="1" id="KW-0479">Metal-binding</keyword>
<dbReference type="OrthoDB" id="9772456at2"/>
<evidence type="ECO:0000313" key="2">
    <source>
        <dbReference type="EMBL" id="TBT83743.1"/>
    </source>
</evidence>
<accession>A0A4Q9KCI4</accession>
<dbReference type="Pfam" id="PF00459">
    <property type="entry name" value="Inositol_P"/>
    <property type="match status" value="1"/>
</dbReference>
<dbReference type="AlphaFoldDB" id="A0A4Q9KCI4"/>
<feature type="binding site" evidence="1">
    <location>
        <position position="204"/>
    </location>
    <ligand>
        <name>Mg(2+)</name>
        <dbReference type="ChEBI" id="CHEBI:18420"/>
        <label>1</label>
        <note>catalytic</note>
    </ligand>
</feature>
<dbReference type="RefSeq" id="WP_131168701.1">
    <property type="nucleotide sequence ID" value="NZ_SDMQ01000010.1"/>
</dbReference>
<dbReference type="GO" id="GO:0006020">
    <property type="term" value="P:inositol metabolic process"/>
    <property type="evidence" value="ECO:0007669"/>
    <property type="project" value="TreeGrafter"/>
</dbReference>
<comment type="cofactor">
    <cofactor evidence="1">
        <name>Mg(2+)</name>
        <dbReference type="ChEBI" id="CHEBI:18420"/>
    </cofactor>
</comment>
<evidence type="ECO:0000313" key="3">
    <source>
        <dbReference type="Proteomes" id="UP000292373"/>
    </source>
</evidence>
<dbReference type="CDD" id="cd01637">
    <property type="entry name" value="IMPase_like"/>
    <property type="match status" value="1"/>
</dbReference>
<reference evidence="2 3" key="1">
    <citation type="submission" date="2019-01" db="EMBL/GenBank/DDBJ databases">
        <title>Lactibacter flavus gen. nov., sp. nov., a novel bacterium of the family Propionibacteriaceae isolated from raw milk and dairy products.</title>
        <authorList>
            <person name="Huptas C."/>
            <person name="Wenning M."/>
            <person name="Breitenwieser F."/>
            <person name="Doll E."/>
            <person name="Von Neubeck M."/>
            <person name="Busse H.-J."/>
            <person name="Scherer S."/>
        </authorList>
    </citation>
    <scope>NUCLEOTIDE SEQUENCE [LARGE SCALE GENOMIC DNA]</scope>
    <source>
        <strain evidence="2 3">KCTC 33808</strain>
    </source>
</reference>
<dbReference type="Proteomes" id="UP000292373">
    <property type="component" value="Unassembled WGS sequence"/>
</dbReference>
<dbReference type="PANTHER" id="PTHR20854">
    <property type="entry name" value="INOSITOL MONOPHOSPHATASE"/>
    <property type="match status" value="1"/>
</dbReference>
<proteinExistence type="predicted"/>
<dbReference type="GO" id="GO:0008934">
    <property type="term" value="F:inositol monophosphate 1-phosphatase activity"/>
    <property type="evidence" value="ECO:0007669"/>
    <property type="project" value="TreeGrafter"/>
</dbReference>
<keyword evidence="3" id="KW-1185">Reference proteome</keyword>
<dbReference type="Gene3D" id="3.30.540.10">
    <property type="entry name" value="Fructose-1,6-Bisphosphatase, subunit A, domain 1"/>
    <property type="match status" value="1"/>
</dbReference>
<gene>
    <name evidence="2" type="ORF">ET989_10500</name>
</gene>
<dbReference type="InterPro" id="IPR000760">
    <property type="entry name" value="Inositol_monophosphatase-like"/>
</dbReference>